<keyword evidence="3" id="KW-0808">Transferase</keyword>
<protein>
    <submittedName>
        <fullName evidence="3">Rhodanese-related sulfurtransferase</fullName>
    </submittedName>
</protein>
<comment type="caution">
    <text evidence="3">The sequence shown here is derived from an EMBL/GenBank/DDBJ whole genome shotgun (WGS) entry which is preliminary data.</text>
</comment>
<dbReference type="Proteomes" id="UP000315167">
    <property type="component" value="Unassembled WGS sequence"/>
</dbReference>
<dbReference type="PROSITE" id="PS50206">
    <property type="entry name" value="RHODANESE_3"/>
    <property type="match status" value="1"/>
</dbReference>
<dbReference type="InterPro" id="IPR036873">
    <property type="entry name" value="Rhodanese-like_dom_sf"/>
</dbReference>
<dbReference type="EMBL" id="VLKN01000004">
    <property type="protein sequence ID" value="TWI03046.1"/>
    <property type="molecule type" value="Genomic_DNA"/>
</dbReference>
<dbReference type="CDD" id="cd00158">
    <property type="entry name" value="RHOD"/>
    <property type="match status" value="1"/>
</dbReference>
<dbReference type="PANTHER" id="PTHR43031">
    <property type="entry name" value="FAD-DEPENDENT OXIDOREDUCTASE"/>
    <property type="match status" value="1"/>
</dbReference>
<reference evidence="3 4" key="1">
    <citation type="journal article" date="2015" name="Stand. Genomic Sci.">
        <title>Genomic Encyclopedia of Bacterial and Archaeal Type Strains, Phase III: the genomes of soil and plant-associated and newly described type strains.</title>
        <authorList>
            <person name="Whitman W.B."/>
            <person name="Woyke T."/>
            <person name="Klenk H.P."/>
            <person name="Zhou Y."/>
            <person name="Lilburn T.G."/>
            <person name="Beck B.J."/>
            <person name="De Vos P."/>
            <person name="Vandamme P."/>
            <person name="Eisen J.A."/>
            <person name="Garrity G."/>
            <person name="Hugenholtz P."/>
            <person name="Kyrpides N.C."/>
        </authorList>
    </citation>
    <scope>NUCLEOTIDE SEQUENCE [LARGE SCALE GENOMIC DNA]</scope>
    <source>
        <strain evidence="3 4">CGMCC 1.10821</strain>
    </source>
</reference>
<feature type="signal peptide" evidence="1">
    <location>
        <begin position="1"/>
        <end position="21"/>
    </location>
</feature>
<gene>
    <name evidence="3" type="ORF">IP90_02149</name>
</gene>
<name>A0A562L699_9GAMM</name>
<dbReference type="SMART" id="SM00450">
    <property type="entry name" value="RHOD"/>
    <property type="match status" value="1"/>
</dbReference>
<dbReference type="InterPro" id="IPR001763">
    <property type="entry name" value="Rhodanese-like_dom"/>
</dbReference>
<dbReference type="AlphaFoldDB" id="A0A562L699"/>
<keyword evidence="4" id="KW-1185">Reference proteome</keyword>
<dbReference type="RefSeq" id="WP_144899617.1">
    <property type="nucleotide sequence ID" value="NZ_VLKN01000004.1"/>
</dbReference>
<accession>A0A562L699</accession>
<sequence length="137" mass="14931">MPRMRESVLALLLLSSFAGSAAERVAPAQLQAMLQSRSPAPLVLDVRSEQEFADGHVPQAVLIPHDQLQDRLGELDPARGIVVYCRTGRRSAIAEEVLVRNGFRVRELEGNWLGWQASGLPVETATPTPLQTPGKTP</sequence>
<dbReference type="Pfam" id="PF00581">
    <property type="entry name" value="Rhodanese"/>
    <property type="match status" value="1"/>
</dbReference>
<feature type="domain" description="Rhodanese" evidence="2">
    <location>
        <begin position="37"/>
        <end position="124"/>
    </location>
</feature>
<dbReference type="OrthoDB" id="9814704at2"/>
<evidence type="ECO:0000313" key="4">
    <source>
        <dbReference type="Proteomes" id="UP000315167"/>
    </source>
</evidence>
<keyword evidence="1" id="KW-0732">Signal</keyword>
<dbReference type="InterPro" id="IPR050229">
    <property type="entry name" value="GlpE_sulfurtransferase"/>
</dbReference>
<dbReference type="SUPFAM" id="SSF52821">
    <property type="entry name" value="Rhodanese/Cell cycle control phosphatase"/>
    <property type="match status" value="1"/>
</dbReference>
<organism evidence="3 4">
    <name type="scientific">Luteimonas cucumeris</name>
    <dbReference type="NCBI Taxonomy" id="985012"/>
    <lineage>
        <taxon>Bacteria</taxon>
        <taxon>Pseudomonadati</taxon>
        <taxon>Pseudomonadota</taxon>
        <taxon>Gammaproteobacteria</taxon>
        <taxon>Lysobacterales</taxon>
        <taxon>Lysobacteraceae</taxon>
        <taxon>Luteimonas</taxon>
    </lineage>
</organism>
<evidence type="ECO:0000313" key="3">
    <source>
        <dbReference type="EMBL" id="TWI03046.1"/>
    </source>
</evidence>
<feature type="chain" id="PRO_5021925127" evidence="1">
    <location>
        <begin position="22"/>
        <end position="137"/>
    </location>
</feature>
<dbReference type="GO" id="GO:0016740">
    <property type="term" value="F:transferase activity"/>
    <property type="evidence" value="ECO:0007669"/>
    <property type="project" value="UniProtKB-KW"/>
</dbReference>
<dbReference type="PANTHER" id="PTHR43031:SF1">
    <property type="entry name" value="PYRIDINE NUCLEOTIDE-DISULPHIDE OXIDOREDUCTASE"/>
    <property type="match status" value="1"/>
</dbReference>
<proteinExistence type="predicted"/>
<evidence type="ECO:0000256" key="1">
    <source>
        <dbReference type="SAM" id="SignalP"/>
    </source>
</evidence>
<evidence type="ECO:0000259" key="2">
    <source>
        <dbReference type="PROSITE" id="PS50206"/>
    </source>
</evidence>
<dbReference type="Gene3D" id="3.40.250.10">
    <property type="entry name" value="Rhodanese-like domain"/>
    <property type="match status" value="1"/>
</dbReference>